<protein>
    <recommendedName>
        <fullName evidence="1">Integrase catalytic domain-containing protein</fullName>
    </recommendedName>
</protein>
<dbReference type="SUPFAM" id="SSF53098">
    <property type="entry name" value="Ribonuclease H-like"/>
    <property type="match status" value="1"/>
</dbReference>
<dbReference type="Gene3D" id="3.30.420.10">
    <property type="entry name" value="Ribonuclease H-like superfamily/Ribonuclease H"/>
    <property type="match status" value="1"/>
</dbReference>
<sequence length="98" mass="11036">MGRAVRSVAPAGRASAVAAWSGVVHVAFVVDTFSRRIVGWSASTSRETQLVLDALEMALWQRDRENRRQPAARPRVHRLRHRVVRGMRRLARVIPQSA</sequence>
<comment type="caution">
    <text evidence="2">The sequence shown here is derived from an EMBL/GenBank/DDBJ whole genome shotgun (WGS) entry which is preliminary data.</text>
</comment>
<feature type="domain" description="Integrase catalytic" evidence="1">
    <location>
        <begin position="17"/>
        <end position="65"/>
    </location>
</feature>
<organism evidence="2 3">
    <name type="scientific">Streptomyces vastus</name>
    <dbReference type="NCBI Taxonomy" id="285451"/>
    <lineage>
        <taxon>Bacteria</taxon>
        <taxon>Bacillati</taxon>
        <taxon>Actinomycetota</taxon>
        <taxon>Actinomycetes</taxon>
        <taxon>Kitasatosporales</taxon>
        <taxon>Streptomycetaceae</taxon>
        <taxon>Streptomyces</taxon>
    </lineage>
</organism>
<dbReference type="EMBL" id="BAAASJ010000063">
    <property type="protein sequence ID" value="GAA2646226.1"/>
    <property type="molecule type" value="Genomic_DNA"/>
</dbReference>
<dbReference type="InterPro" id="IPR036397">
    <property type="entry name" value="RNaseH_sf"/>
</dbReference>
<evidence type="ECO:0000313" key="3">
    <source>
        <dbReference type="Proteomes" id="UP001500151"/>
    </source>
</evidence>
<dbReference type="Proteomes" id="UP001500151">
    <property type="component" value="Unassembled WGS sequence"/>
</dbReference>
<gene>
    <name evidence="2" type="ORF">GCM10010307_51740</name>
</gene>
<name>A0ABN3RBM2_9ACTN</name>
<dbReference type="InterPro" id="IPR012337">
    <property type="entry name" value="RNaseH-like_sf"/>
</dbReference>
<proteinExistence type="predicted"/>
<dbReference type="InterPro" id="IPR001584">
    <property type="entry name" value="Integrase_cat-core"/>
</dbReference>
<accession>A0ABN3RBM2</accession>
<evidence type="ECO:0000259" key="1">
    <source>
        <dbReference type="Pfam" id="PF00665"/>
    </source>
</evidence>
<evidence type="ECO:0000313" key="2">
    <source>
        <dbReference type="EMBL" id="GAA2646226.1"/>
    </source>
</evidence>
<reference evidence="2 3" key="1">
    <citation type="journal article" date="2019" name="Int. J. Syst. Evol. Microbiol.">
        <title>The Global Catalogue of Microorganisms (GCM) 10K type strain sequencing project: providing services to taxonomists for standard genome sequencing and annotation.</title>
        <authorList>
            <consortium name="The Broad Institute Genomics Platform"/>
            <consortium name="The Broad Institute Genome Sequencing Center for Infectious Disease"/>
            <person name="Wu L."/>
            <person name="Ma J."/>
        </authorList>
    </citation>
    <scope>NUCLEOTIDE SEQUENCE [LARGE SCALE GENOMIC DNA]</scope>
    <source>
        <strain evidence="2 3">JCM 4524</strain>
    </source>
</reference>
<dbReference type="Pfam" id="PF00665">
    <property type="entry name" value="rve"/>
    <property type="match status" value="1"/>
</dbReference>
<keyword evidence="3" id="KW-1185">Reference proteome</keyword>